<dbReference type="EMBL" id="VHSH01000001">
    <property type="protein sequence ID" value="TQV83377.1"/>
    <property type="molecule type" value="Genomic_DNA"/>
</dbReference>
<sequence length="323" mass="34381">MKVLITGGAGFLGNKLAIALSEKGSCADASGRQAAIDEILLLDHVELRILPAGCRAVVGDVADPAVIERVIDADTAVVFHLAAVVSGEAEENFDLGMRVNLDATRLLLERCRSLGTCPKVLFASSVAAFGPEGGRILSSTPNRPLTSYGTQKAIAELMLNDYARKGFIQGIAFRLPTVVVRPGRPNRAASSFASSILREPLQGQAMVCPVRKDVGVWLTSPRSIVSAFIHGADLDLEKLGTWRTLNLPGLTVALEEMVAALVRKGGDAGLISWELDPAIQKIVDTWPVSIDTPEATALGFVTDSSIDEVIDIFLEEDIERAPA</sequence>
<dbReference type="InterPro" id="IPR050005">
    <property type="entry name" value="DenD"/>
</dbReference>
<dbReference type="SUPFAM" id="SSF51735">
    <property type="entry name" value="NAD(P)-binding Rossmann-fold domains"/>
    <property type="match status" value="1"/>
</dbReference>
<accession>A0A545U1L4</accession>
<evidence type="ECO:0000256" key="2">
    <source>
        <dbReference type="ARBA" id="ARBA00023277"/>
    </source>
</evidence>
<evidence type="ECO:0000313" key="5">
    <source>
        <dbReference type="Proteomes" id="UP000315252"/>
    </source>
</evidence>
<dbReference type="PANTHER" id="PTHR43103:SF3">
    <property type="entry name" value="ADP-L-GLYCERO-D-MANNO-HEPTOSE-6-EPIMERASE"/>
    <property type="match status" value="1"/>
</dbReference>
<name>A0A545U1L4_9PROT</name>
<comment type="caution">
    <text evidence="4">The sequence shown here is derived from an EMBL/GenBank/DDBJ whole genome shotgun (WGS) entry which is preliminary data.</text>
</comment>
<gene>
    <name evidence="4" type="ORF">FKG95_01900</name>
</gene>
<evidence type="ECO:0000256" key="1">
    <source>
        <dbReference type="ARBA" id="ARBA00022857"/>
    </source>
</evidence>
<dbReference type="Gene3D" id="3.90.25.10">
    <property type="entry name" value="UDP-galactose 4-epimerase, domain 1"/>
    <property type="match status" value="1"/>
</dbReference>
<dbReference type="OrthoDB" id="9801056at2"/>
<evidence type="ECO:0000313" key="4">
    <source>
        <dbReference type="EMBL" id="TQV83377.1"/>
    </source>
</evidence>
<keyword evidence="2" id="KW-0119">Carbohydrate metabolism</keyword>
<dbReference type="RefSeq" id="WP_142894612.1">
    <property type="nucleotide sequence ID" value="NZ_ML660052.1"/>
</dbReference>
<dbReference type="InterPro" id="IPR036291">
    <property type="entry name" value="NAD(P)-bd_dom_sf"/>
</dbReference>
<protein>
    <submittedName>
        <fullName evidence="4">NAD-dependent epimerase/dehydratase family protein</fullName>
    </submittedName>
</protein>
<organism evidence="4 5">
    <name type="scientific">Denitrobaculum tricleocarpae</name>
    <dbReference type="NCBI Taxonomy" id="2591009"/>
    <lineage>
        <taxon>Bacteria</taxon>
        <taxon>Pseudomonadati</taxon>
        <taxon>Pseudomonadota</taxon>
        <taxon>Alphaproteobacteria</taxon>
        <taxon>Rhodospirillales</taxon>
        <taxon>Rhodospirillaceae</taxon>
        <taxon>Denitrobaculum</taxon>
    </lineage>
</organism>
<dbReference type="Proteomes" id="UP000315252">
    <property type="component" value="Unassembled WGS sequence"/>
</dbReference>
<keyword evidence="1" id="KW-0521">NADP</keyword>
<dbReference type="AlphaFoldDB" id="A0A545U1L4"/>
<dbReference type="NCBIfam" id="NF043036">
    <property type="entry name" value="ErythonDh"/>
    <property type="match status" value="1"/>
</dbReference>
<dbReference type="PANTHER" id="PTHR43103">
    <property type="entry name" value="NUCLEOSIDE-DIPHOSPHATE-SUGAR EPIMERASE"/>
    <property type="match status" value="1"/>
</dbReference>
<reference evidence="4 5" key="1">
    <citation type="submission" date="2019-06" db="EMBL/GenBank/DDBJ databases">
        <title>Whole genome sequence for Rhodospirillaceae sp. R148.</title>
        <authorList>
            <person name="Wang G."/>
        </authorList>
    </citation>
    <scope>NUCLEOTIDE SEQUENCE [LARGE SCALE GENOMIC DNA]</scope>
    <source>
        <strain evidence="4 5">R148</strain>
    </source>
</reference>
<keyword evidence="5" id="KW-1185">Reference proteome</keyword>
<dbReference type="Gene3D" id="3.40.50.720">
    <property type="entry name" value="NAD(P)-binding Rossmann-like Domain"/>
    <property type="match status" value="1"/>
</dbReference>
<proteinExistence type="predicted"/>
<dbReference type="InterPro" id="IPR001509">
    <property type="entry name" value="Epimerase_deHydtase"/>
</dbReference>
<evidence type="ECO:0000259" key="3">
    <source>
        <dbReference type="Pfam" id="PF01370"/>
    </source>
</evidence>
<dbReference type="GO" id="GO:0016491">
    <property type="term" value="F:oxidoreductase activity"/>
    <property type="evidence" value="ECO:0007669"/>
    <property type="project" value="InterPro"/>
</dbReference>
<feature type="domain" description="NAD-dependent epimerase/dehydratase" evidence="3">
    <location>
        <begin position="3"/>
        <end position="204"/>
    </location>
</feature>
<dbReference type="Pfam" id="PF01370">
    <property type="entry name" value="Epimerase"/>
    <property type="match status" value="1"/>
</dbReference>